<dbReference type="InterPro" id="IPR001647">
    <property type="entry name" value="HTH_TetR"/>
</dbReference>
<dbReference type="PROSITE" id="PS01081">
    <property type="entry name" value="HTH_TETR_1"/>
    <property type="match status" value="1"/>
</dbReference>
<keyword evidence="3" id="KW-0804">Transcription</keyword>
<keyword evidence="7" id="KW-1185">Reference proteome</keyword>
<comment type="caution">
    <text evidence="6">The sequence shown here is derived from an EMBL/GenBank/DDBJ whole genome shotgun (WGS) entry which is preliminary data.</text>
</comment>
<dbReference type="Gene3D" id="1.10.10.60">
    <property type="entry name" value="Homeodomain-like"/>
    <property type="match status" value="1"/>
</dbReference>
<dbReference type="PANTHER" id="PTHR47506:SF6">
    <property type="entry name" value="HTH-TYPE TRANSCRIPTIONAL REPRESSOR NEMR"/>
    <property type="match status" value="1"/>
</dbReference>
<feature type="DNA-binding region" description="H-T-H motif" evidence="4">
    <location>
        <begin position="34"/>
        <end position="53"/>
    </location>
</feature>
<evidence type="ECO:0000313" key="7">
    <source>
        <dbReference type="Proteomes" id="UP000050996"/>
    </source>
</evidence>
<evidence type="ECO:0000259" key="5">
    <source>
        <dbReference type="PROSITE" id="PS50977"/>
    </source>
</evidence>
<dbReference type="Gene3D" id="1.10.357.10">
    <property type="entry name" value="Tetracycline Repressor, domain 2"/>
    <property type="match status" value="1"/>
</dbReference>
<evidence type="ECO:0000256" key="4">
    <source>
        <dbReference type="PROSITE-ProRule" id="PRU00335"/>
    </source>
</evidence>
<protein>
    <submittedName>
        <fullName evidence="6">Transcriptional regulator</fullName>
    </submittedName>
</protein>
<evidence type="ECO:0000256" key="1">
    <source>
        <dbReference type="ARBA" id="ARBA00023015"/>
    </source>
</evidence>
<dbReference type="InterPro" id="IPR036271">
    <property type="entry name" value="Tet_transcr_reg_TetR-rel_C_sf"/>
</dbReference>
<dbReference type="PANTHER" id="PTHR47506">
    <property type="entry name" value="TRANSCRIPTIONAL REGULATORY PROTEIN"/>
    <property type="match status" value="1"/>
</dbReference>
<dbReference type="STRING" id="1637975.AN957_03740"/>
<evidence type="ECO:0000256" key="3">
    <source>
        <dbReference type="ARBA" id="ARBA00023163"/>
    </source>
</evidence>
<keyword evidence="1" id="KW-0805">Transcription regulation</keyword>
<dbReference type="AlphaFoldDB" id="A0A0Q3VG61"/>
<evidence type="ECO:0000256" key="2">
    <source>
        <dbReference type="ARBA" id="ARBA00023125"/>
    </source>
</evidence>
<dbReference type="InterPro" id="IPR009057">
    <property type="entry name" value="Homeodomain-like_sf"/>
</dbReference>
<dbReference type="SUPFAM" id="SSF46689">
    <property type="entry name" value="Homeodomain-like"/>
    <property type="match status" value="1"/>
</dbReference>
<dbReference type="Pfam" id="PF00440">
    <property type="entry name" value="TetR_N"/>
    <property type="match status" value="1"/>
</dbReference>
<dbReference type="GO" id="GO:0003677">
    <property type="term" value="F:DNA binding"/>
    <property type="evidence" value="ECO:0007669"/>
    <property type="project" value="UniProtKB-UniRule"/>
</dbReference>
<organism evidence="6 7">
    <name type="scientific">Cytobacillus solani</name>
    <dbReference type="NCBI Taxonomy" id="1637975"/>
    <lineage>
        <taxon>Bacteria</taxon>
        <taxon>Bacillati</taxon>
        <taxon>Bacillota</taxon>
        <taxon>Bacilli</taxon>
        <taxon>Bacillales</taxon>
        <taxon>Bacillaceae</taxon>
        <taxon>Cytobacillus</taxon>
    </lineage>
</organism>
<evidence type="ECO:0000313" key="6">
    <source>
        <dbReference type="EMBL" id="KQL17807.1"/>
    </source>
</evidence>
<dbReference type="PRINTS" id="PR00455">
    <property type="entry name" value="HTHTETR"/>
</dbReference>
<name>A0A0Q3VG61_9BACI</name>
<dbReference type="SUPFAM" id="SSF48498">
    <property type="entry name" value="Tetracyclin repressor-like, C-terminal domain"/>
    <property type="match status" value="1"/>
</dbReference>
<gene>
    <name evidence="6" type="ORF">AN957_03740</name>
</gene>
<sequence>MPPIVSEEYKQKKKREILDSALDCFAKKGFQVATIDDIVKRSGISKGAIYNYFKSKDEIYLELMREQTETNNAKLLEKLINLRTAKEKLIYLFGIYIGMDPYEEDRRKIIIVHLEFTLYSSRSDEINKILKERGRKFFIQLIIEIIEEGQRLGEFRRNVELQVIANMFWTLMDGAMLHTIINNEYPYTEVLENYQQMILSFLEC</sequence>
<reference evidence="6 7" key="1">
    <citation type="submission" date="2015-09" db="EMBL/GenBank/DDBJ databases">
        <title>Genome sequencing project for genomic taxonomy and phylogenomics of Bacillus-like bacteria.</title>
        <authorList>
            <person name="Liu B."/>
            <person name="Wang J."/>
            <person name="Zhu Y."/>
            <person name="Liu G."/>
            <person name="Chen Q."/>
            <person name="Chen Z."/>
            <person name="Lan J."/>
            <person name="Che J."/>
            <person name="Ge C."/>
            <person name="Shi H."/>
            <person name="Pan Z."/>
            <person name="Liu X."/>
        </authorList>
    </citation>
    <scope>NUCLEOTIDE SEQUENCE [LARGE SCALE GENOMIC DNA]</scope>
    <source>
        <strain evidence="6 7">FJAT-18043</strain>
    </source>
</reference>
<accession>A0A0Q3VG61</accession>
<dbReference type="EMBL" id="LJIX01000006">
    <property type="protein sequence ID" value="KQL17807.1"/>
    <property type="molecule type" value="Genomic_DNA"/>
</dbReference>
<dbReference type="Pfam" id="PF17922">
    <property type="entry name" value="TetR_C_17"/>
    <property type="match status" value="1"/>
</dbReference>
<dbReference type="RefSeq" id="WP_056682342.1">
    <property type="nucleotide sequence ID" value="NZ_CP041305.1"/>
</dbReference>
<feature type="domain" description="HTH tetR-type" evidence="5">
    <location>
        <begin position="11"/>
        <end position="71"/>
    </location>
</feature>
<dbReference type="InterPro" id="IPR041612">
    <property type="entry name" value="YfiR_C"/>
</dbReference>
<dbReference type="PROSITE" id="PS50977">
    <property type="entry name" value="HTH_TETR_2"/>
    <property type="match status" value="1"/>
</dbReference>
<keyword evidence="2 4" id="KW-0238">DNA-binding</keyword>
<dbReference type="PATRIC" id="fig|1637975.4.peg.418"/>
<proteinExistence type="predicted"/>
<dbReference type="InterPro" id="IPR023772">
    <property type="entry name" value="DNA-bd_HTH_TetR-type_CS"/>
</dbReference>
<dbReference type="Proteomes" id="UP000050996">
    <property type="component" value="Unassembled WGS sequence"/>
</dbReference>